<sequence length="431" mass="49160">MQPRGSQKHPISQAIADDQGFTVEHIFFKNSPSSTGNVLQLSNNFIDLRGQMDCSQTPESCSYCMRGESSMKNFGFGNRSSTTSLFQGRTPEKQYIDTIQIESAAGSEDHCTCNGHVGISFSGSVSSTGSLMVDDNEAADEQRISECSQEADHGKALQIGQGQAPKAEELQLDLLECALEYEVKILEMKMKMLQMRPNNEDPVQFLNVDQCAQQNDLGQPELPEESGRMEKMLAQRLDTCRKKMNRLQDQRDSLSKELVDFRKKQRKFELQRRNMEEMLRRMNNLQRKLSKKEEEMVECQLKEKEAKARLHELQVALQRSKAKNQEPEQLVKLIPSLRTWLRSLKKTPAIKGNQKQLLQVEQYEAILKRIMEGSPAELIKKEGSVGNRKVLSSIQSPKNIQTPSLEHNAPVDCIREVYELQKELQRLAKLR</sequence>
<proteinExistence type="predicted"/>
<reference evidence="2" key="1">
    <citation type="submission" date="2021-08" db="EMBL/GenBank/DDBJ databases">
        <title>WGS assembly of Ceratopteris richardii.</title>
        <authorList>
            <person name="Marchant D.B."/>
            <person name="Chen G."/>
            <person name="Jenkins J."/>
            <person name="Shu S."/>
            <person name="Leebens-Mack J."/>
            <person name="Grimwood J."/>
            <person name="Schmutz J."/>
            <person name="Soltis P."/>
            <person name="Soltis D."/>
            <person name="Chen Z.-H."/>
        </authorList>
    </citation>
    <scope>NUCLEOTIDE SEQUENCE</scope>
    <source>
        <strain evidence="2">Whitten #5841</strain>
        <tissue evidence="2">Leaf</tissue>
    </source>
</reference>
<name>A0A8T2RCJ2_CERRI</name>
<comment type="caution">
    <text evidence="2">The sequence shown here is derived from an EMBL/GenBank/DDBJ whole genome shotgun (WGS) entry which is preliminary data.</text>
</comment>
<accession>A0A8T2RCJ2</accession>
<evidence type="ECO:0000313" key="3">
    <source>
        <dbReference type="Proteomes" id="UP000825935"/>
    </source>
</evidence>
<feature type="coiled-coil region" evidence="1">
    <location>
        <begin position="230"/>
        <end position="323"/>
    </location>
</feature>
<gene>
    <name evidence="2" type="ORF">KP509_28G057700</name>
</gene>
<dbReference type="Proteomes" id="UP000825935">
    <property type="component" value="Chromosome 28"/>
</dbReference>
<evidence type="ECO:0000256" key="1">
    <source>
        <dbReference type="SAM" id="Coils"/>
    </source>
</evidence>
<keyword evidence="1" id="KW-0175">Coiled coil</keyword>
<dbReference type="AlphaFoldDB" id="A0A8T2RCJ2"/>
<evidence type="ECO:0000313" key="2">
    <source>
        <dbReference type="EMBL" id="KAH7294119.1"/>
    </source>
</evidence>
<dbReference type="OrthoDB" id="1939450at2759"/>
<dbReference type="EMBL" id="CM035433">
    <property type="protein sequence ID" value="KAH7294119.1"/>
    <property type="molecule type" value="Genomic_DNA"/>
</dbReference>
<keyword evidence="3" id="KW-1185">Reference proteome</keyword>
<protein>
    <submittedName>
        <fullName evidence="2">Uncharacterized protein</fullName>
    </submittedName>
</protein>
<organism evidence="2 3">
    <name type="scientific">Ceratopteris richardii</name>
    <name type="common">Triangle waterfern</name>
    <dbReference type="NCBI Taxonomy" id="49495"/>
    <lineage>
        <taxon>Eukaryota</taxon>
        <taxon>Viridiplantae</taxon>
        <taxon>Streptophyta</taxon>
        <taxon>Embryophyta</taxon>
        <taxon>Tracheophyta</taxon>
        <taxon>Polypodiopsida</taxon>
        <taxon>Polypodiidae</taxon>
        <taxon>Polypodiales</taxon>
        <taxon>Pteridineae</taxon>
        <taxon>Pteridaceae</taxon>
        <taxon>Parkerioideae</taxon>
        <taxon>Ceratopteris</taxon>
    </lineage>
</organism>